<protein>
    <submittedName>
        <fullName evidence="6">Glutarate-semialdehyde dehydrogenase DavD</fullName>
    </submittedName>
</protein>
<dbReference type="GeneID" id="108567416"/>
<keyword evidence="1 3" id="KW-0560">Oxidoreductase</keyword>
<dbReference type="Gene3D" id="3.40.309.10">
    <property type="entry name" value="Aldehyde Dehydrogenase, Chain A, domain 2"/>
    <property type="match status" value="1"/>
</dbReference>
<proteinExistence type="inferred from homology"/>
<evidence type="ECO:0000313" key="6">
    <source>
        <dbReference type="RefSeq" id="XP_017783347.1"/>
    </source>
</evidence>
<dbReference type="InterPro" id="IPR050740">
    <property type="entry name" value="Aldehyde_DH_Superfamily"/>
</dbReference>
<evidence type="ECO:0000256" key="1">
    <source>
        <dbReference type="ARBA" id="ARBA00023002"/>
    </source>
</evidence>
<name>A0ABM1N947_NICVS</name>
<dbReference type="InterPro" id="IPR016161">
    <property type="entry name" value="Ald_DH/histidinol_DH"/>
</dbReference>
<dbReference type="InterPro" id="IPR029510">
    <property type="entry name" value="Ald_DH_CS_GLU"/>
</dbReference>
<evidence type="ECO:0000256" key="2">
    <source>
        <dbReference type="PROSITE-ProRule" id="PRU10007"/>
    </source>
</evidence>
<dbReference type="PROSITE" id="PS00687">
    <property type="entry name" value="ALDEHYDE_DEHYDR_GLU"/>
    <property type="match status" value="1"/>
</dbReference>
<keyword evidence="5" id="KW-1185">Reference proteome</keyword>
<organism evidence="5 6">
    <name type="scientific">Nicrophorus vespilloides</name>
    <name type="common">Boreal carrion beetle</name>
    <dbReference type="NCBI Taxonomy" id="110193"/>
    <lineage>
        <taxon>Eukaryota</taxon>
        <taxon>Metazoa</taxon>
        <taxon>Ecdysozoa</taxon>
        <taxon>Arthropoda</taxon>
        <taxon>Hexapoda</taxon>
        <taxon>Insecta</taxon>
        <taxon>Pterygota</taxon>
        <taxon>Neoptera</taxon>
        <taxon>Endopterygota</taxon>
        <taxon>Coleoptera</taxon>
        <taxon>Polyphaga</taxon>
        <taxon>Staphyliniformia</taxon>
        <taxon>Silphidae</taxon>
        <taxon>Nicrophorinae</taxon>
        <taxon>Nicrophorus</taxon>
    </lineage>
</organism>
<dbReference type="RefSeq" id="XP_017783347.1">
    <property type="nucleotide sequence ID" value="XM_017927858.1"/>
</dbReference>
<dbReference type="InterPro" id="IPR015590">
    <property type="entry name" value="Aldehyde_DH_dom"/>
</dbReference>
<dbReference type="Pfam" id="PF00171">
    <property type="entry name" value="Aldedh"/>
    <property type="match status" value="1"/>
</dbReference>
<dbReference type="Gene3D" id="3.40.605.10">
    <property type="entry name" value="Aldehyde Dehydrogenase, Chain A, domain 1"/>
    <property type="match status" value="1"/>
</dbReference>
<dbReference type="PANTHER" id="PTHR43353">
    <property type="entry name" value="SUCCINATE-SEMIALDEHYDE DEHYDROGENASE, MITOCHONDRIAL"/>
    <property type="match status" value="1"/>
</dbReference>
<accession>A0ABM1N947</accession>
<comment type="similarity">
    <text evidence="3">Belongs to the aldehyde dehydrogenase family.</text>
</comment>
<dbReference type="PANTHER" id="PTHR43353:SF5">
    <property type="entry name" value="SUCCINATE-SEMIALDEHYDE DEHYDROGENASE, MITOCHONDRIAL"/>
    <property type="match status" value="1"/>
</dbReference>
<dbReference type="CDD" id="cd07103">
    <property type="entry name" value="ALDH_F5_SSADH_GabD"/>
    <property type="match status" value="1"/>
</dbReference>
<dbReference type="InterPro" id="IPR016162">
    <property type="entry name" value="Ald_DH_N"/>
</dbReference>
<gene>
    <name evidence="6" type="primary">LOC108567416</name>
</gene>
<dbReference type="Proteomes" id="UP000695000">
    <property type="component" value="Unplaced"/>
</dbReference>
<feature type="active site" evidence="2">
    <location>
        <position position="274"/>
    </location>
</feature>
<evidence type="ECO:0000256" key="3">
    <source>
        <dbReference type="RuleBase" id="RU003345"/>
    </source>
</evidence>
<feature type="domain" description="Aldehyde dehydrogenase" evidence="4">
    <location>
        <begin position="35"/>
        <end position="497"/>
    </location>
</feature>
<dbReference type="InterPro" id="IPR016163">
    <property type="entry name" value="Ald_DH_C"/>
</dbReference>
<evidence type="ECO:0000259" key="4">
    <source>
        <dbReference type="Pfam" id="PF00171"/>
    </source>
</evidence>
<evidence type="ECO:0000313" key="5">
    <source>
        <dbReference type="Proteomes" id="UP000695000"/>
    </source>
</evidence>
<reference evidence="6" key="1">
    <citation type="submission" date="2025-08" db="UniProtKB">
        <authorList>
            <consortium name="RefSeq"/>
        </authorList>
    </citation>
    <scope>IDENTIFICATION</scope>
    <source>
        <tissue evidence="6">Whole Larva</tissue>
    </source>
</reference>
<sequence>MRVLTSRLSSFANSRNLVQRAMHLLQDKAYVNGEWVTAASKKTFEVKNPATGEVVGCVPDMGVEDVQKALEAAKVAYESWHTKTGKERSELMKRWYYLMDQHHEELSKLVCVESGKPICESRGEVTYGNNFVEWFAEEARRIRGEIIPSPSNNKKMLVERQAIGVAALITPWNFPHAMITRKAAAAMASGCTCVIKPAEDSPLTALASAKLAEEAGIPKGVFNVITSDKPNASAVGKLLCTSDLVAGISFTGSTEVGKLLFTQCAAGIKRVGLELGGNAPFMVFSSADLDAAASGALACKFRNCGQTCVSANRFLIQEDIHDEFVEKFAQKIKCLNMGNGIDEKVNVGPLVNKAQFEKVSKMVEDAVAKGAKVILGGKPATAYGELYYEPTLLTHISSDMELYKEEVFGPVATLIKFKTEEEGLAIANGTQRGLAGYFYSQDVSQIFRVYNKLECGMVGVNEGIISAAEAPFGGIKESGLGREGSHHGIEDYTYYKYICIGSLT</sequence>
<dbReference type="SUPFAM" id="SSF53720">
    <property type="entry name" value="ALDH-like"/>
    <property type="match status" value="1"/>
</dbReference>